<dbReference type="AlphaFoldDB" id="A0A2T7PPR0"/>
<organism evidence="1 2">
    <name type="scientific">Pomacea canaliculata</name>
    <name type="common">Golden apple snail</name>
    <dbReference type="NCBI Taxonomy" id="400727"/>
    <lineage>
        <taxon>Eukaryota</taxon>
        <taxon>Metazoa</taxon>
        <taxon>Spiralia</taxon>
        <taxon>Lophotrochozoa</taxon>
        <taxon>Mollusca</taxon>
        <taxon>Gastropoda</taxon>
        <taxon>Caenogastropoda</taxon>
        <taxon>Architaenioglossa</taxon>
        <taxon>Ampullarioidea</taxon>
        <taxon>Ampullariidae</taxon>
        <taxon>Pomacea</taxon>
    </lineage>
</organism>
<name>A0A2T7PPR0_POMCA</name>
<dbReference type="EMBL" id="PZQS01000002">
    <property type="protein sequence ID" value="PVD35395.1"/>
    <property type="molecule type" value="Genomic_DNA"/>
</dbReference>
<keyword evidence="2" id="KW-1185">Reference proteome</keyword>
<comment type="caution">
    <text evidence="1">The sequence shown here is derived from an EMBL/GenBank/DDBJ whole genome shotgun (WGS) entry which is preliminary data.</text>
</comment>
<evidence type="ECO:0000313" key="1">
    <source>
        <dbReference type="EMBL" id="PVD35395.1"/>
    </source>
</evidence>
<gene>
    <name evidence="1" type="ORF">C0Q70_02357</name>
</gene>
<sequence>MSQPAVSWRYLSDLSTLKMENSDSCFVSQVHPEFTIGREEWLLSVTRGMSRGPLMAGINIE</sequence>
<accession>A0A2T7PPR0</accession>
<proteinExistence type="predicted"/>
<protein>
    <submittedName>
        <fullName evidence="1">Uncharacterized protein</fullName>
    </submittedName>
</protein>
<dbReference type="Proteomes" id="UP000245119">
    <property type="component" value="Linkage Group LG2"/>
</dbReference>
<reference evidence="1 2" key="1">
    <citation type="submission" date="2018-04" db="EMBL/GenBank/DDBJ databases">
        <title>The genome of golden apple snail Pomacea canaliculata provides insight into stress tolerance and invasive adaptation.</title>
        <authorList>
            <person name="Liu C."/>
            <person name="Liu B."/>
            <person name="Ren Y."/>
            <person name="Zhang Y."/>
            <person name="Wang H."/>
            <person name="Li S."/>
            <person name="Jiang F."/>
            <person name="Yin L."/>
            <person name="Zhang G."/>
            <person name="Qian W."/>
            <person name="Fan W."/>
        </authorList>
    </citation>
    <scope>NUCLEOTIDE SEQUENCE [LARGE SCALE GENOMIC DNA]</scope>
    <source>
        <strain evidence="1">SZHN2017</strain>
        <tissue evidence="1">Muscle</tissue>
    </source>
</reference>
<evidence type="ECO:0000313" key="2">
    <source>
        <dbReference type="Proteomes" id="UP000245119"/>
    </source>
</evidence>